<dbReference type="AlphaFoldDB" id="A0A0L9URS0"/>
<organism evidence="2 3">
    <name type="scientific">Phaseolus angularis</name>
    <name type="common">Azuki bean</name>
    <name type="synonym">Vigna angularis</name>
    <dbReference type="NCBI Taxonomy" id="3914"/>
    <lineage>
        <taxon>Eukaryota</taxon>
        <taxon>Viridiplantae</taxon>
        <taxon>Streptophyta</taxon>
        <taxon>Embryophyta</taxon>
        <taxon>Tracheophyta</taxon>
        <taxon>Spermatophyta</taxon>
        <taxon>Magnoliopsida</taxon>
        <taxon>eudicotyledons</taxon>
        <taxon>Gunneridae</taxon>
        <taxon>Pentapetalae</taxon>
        <taxon>rosids</taxon>
        <taxon>fabids</taxon>
        <taxon>Fabales</taxon>
        <taxon>Fabaceae</taxon>
        <taxon>Papilionoideae</taxon>
        <taxon>50 kb inversion clade</taxon>
        <taxon>NPAAA clade</taxon>
        <taxon>indigoferoid/millettioid clade</taxon>
        <taxon>Phaseoleae</taxon>
        <taxon>Vigna</taxon>
    </lineage>
</organism>
<feature type="region of interest" description="Disordered" evidence="1">
    <location>
        <begin position="111"/>
        <end position="133"/>
    </location>
</feature>
<dbReference type="Proteomes" id="UP000053144">
    <property type="component" value="Chromosome 6"/>
</dbReference>
<proteinExistence type="predicted"/>
<evidence type="ECO:0000256" key="1">
    <source>
        <dbReference type="SAM" id="MobiDB-lite"/>
    </source>
</evidence>
<accession>A0A0L9URS0</accession>
<dbReference type="EMBL" id="CM003376">
    <property type="protein sequence ID" value="KOM45565.1"/>
    <property type="molecule type" value="Genomic_DNA"/>
</dbReference>
<gene>
    <name evidence="2" type="ORF">LR48_Vigan06g087100</name>
</gene>
<evidence type="ECO:0000313" key="2">
    <source>
        <dbReference type="EMBL" id="KOM45565.1"/>
    </source>
</evidence>
<sequence>MDYPMLVAQLHNLHNRHSESDNSSLDVVARVTIRSKNLPIAELHDEVSHVELVVAKLTIHGVAVLDVLLGHASEDRDRCLLFDSLSPRTALAMVVCVGEARFDILAGHGDGGSATVSHGRSRDRGGGEGLGRDGGRGVLAFHIIMRKP</sequence>
<dbReference type="Gramene" id="KOM45565">
    <property type="protein sequence ID" value="KOM45565"/>
    <property type="gene ID" value="LR48_Vigan06g087100"/>
</dbReference>
<evidence type="ECO:0000313" key="3">
    <source>
        <dbReference type="Proteomes" id="UP000053144"/>
    </source>
</evidence>
<protein>
    <submittedName>
        <fullName evidence="2">Uncharacterized protein</fullName>
    </submittedName>
</protein>
<name>A0A0L9URS0_PHAAN</name>
<feature type="compositionally biased region" description="Basic and acidic residues" evidence="1">
    <location>
        <begin position="120"/>
        <end position="133"/>
    </location>
</feature>
<reference evidence="3" key="1">
    <citation type="journal article" date="2015" name="Proc. Natl. Acad. Sci. U.S.A.">
        <title>Genome sequencing of adzuki bean (Vigna angularis) provides insight into high starch and low fat accumulation and domestication.</title>
        <authorList>
            <person name="Yang K."/>
            <person name="Tian Z."/>
            <person name="Chen C."/>
            <person name="Luo L."/>
            <person name="Zhao B."/>
            <person name="Wang Z."/>
            <person name="Yu L."/>
            <person name="Li Y."/>
            <person name="Sun Y."/>
            <person name="Li W."/>
            <person name="Chen Y."/>
            <person name="Li Y."/>
            <person name="Zhang Y."/>
            <person name="Ai D."/>
            <person name="Zhao J."/>
            <person name="Shang C."/>
            <person name="Ma Y."/>
            <person name="Wu B."/>
            <person name="Wang M."/>
            <person name="Gao L."/>
            <person name="Sun D."/>
            <person name="Zhang P."/>
            <person name="Guo F."/>
            <person name="Wang W."/>
            <person name="Li Y."/>
            <person name="Wang J."/>
            <person name="Varshney R.K."/>
            <person name="Wang J."/>
            <person name="Ling H.Q."/>
            <person name="Wan P."/>
        </authorList>
    </citation>
    <scope>NUCLEOTIDE SEQUENCE</scope>
    <source>
        <strain evidence="3">cv. Jingnong 6</strain>
    </source>
</reference>